<dbReference type="Proteomes" id="UP001243009">
    <property type="component" value="Unassembled WGS sequence"/>
</dbReference>
<keyword evidence="3" id="KW-1185">Reference proteome</keyword>
<gene>
    <name evidence="2" type="ORF">Q7A36_24845</name>
</gene>
<evidence type="ECO:0000313" key="2">
    <source>
        <dbReference type="EMBL" id="MDO9711599.1"/>
    </source>
</evidence>
<evidence type="ECO:0000313" key="3">
    <source>
        <dbReference type="Proteomes" id="UP001243009"/>
    </source>
</evidence>
<dbReference type="EMBL" id="JAUTWS010000031">
    <property type="protein sequence ID" value="MDO9711599.1"/>
    <property type="molecule type" value="Genomic_DNA"/>
</dbReference>
<sequence>MAMPLRRQDLRRLRAAAERNWEEASRAEADRLLGIADPAARAEAYQALTARLAAAGDTLLPADHARICRSFGQVSALAQSSCARVRGPSSGPSAAGGTPASGGSARRHHRHSIEAWMRHWRSVEVRAAEAAGAAGERLGIAAARERIAAALRRCGAPNDSELLGHPLLAAWLAEARWAREAQVALQASLRRALCQAADLHDVGQQFRSDVDH</sequence>
<dbReference type="RefSeq" id="WP_305106457.1">
    <property type="nucleotide sequence ID" value="NZ_JAUTWS010000031.1"/>
</dbReference>
<feature type="region of interest" description="Disordered" evidence="1">
    <location>
        <begin position="83"/>
        <end position="109"/>
    </location>
</feature>
<feature type="compositionally biased region" description="Low complexity" evidence="1">
    <location>
        <begin position="87"/>
        <end position="104"/>
    </location>
</feature>
<name>A0ABT9E641_9PROT</name>
<accession>A0ABT9E641</accession>
<proteinExistence type="predicted"/>
<protein>
    <submittedName>
        <fullName evidence="2">Uncharacterized protein</fullName>
    </submittedName>
</protein>
<comment type="caution">
    <text evidence="2">The sequence shown here is derived from an EMBL/GenBank/DDBJ whole genome shotgun (WGS) entry which is preliminary data.</text>
</comment>
<reference evidence="2 3" key="1">
    <citation type="submission" date="2023-08" db="EMBL/GenBank/DDBJ databases">
        <title>The draft genome sequence of Paracraurococcus sp. LOR1-02.</title>
        <authorList>
            <person name="Kingkaew E."/>
            <person name="Tanasupawat S."/>
        </authorList>
    </citation>
    <scope>NUCLEOTIDE SEQUENCE [LARGE SCALE GENOMIC DNA]</scope>
    <source>
        <strain evidence="2 3">LOR1-02</strain>
    </source>
</reference>
<organism evidence="2 3">
    <name type="scientific">Paracraurococcus lichenis</name>
    <dbReference type="NCBI Taxonomy" id="3064888"/>
    <lineage>
        <taxon>Bacteria</taxon>
        <taxon>Pseudomonadati</taxon>
        <taxon>Pseudomonadota</taxon>
        <taxon>Alphaproteobacteria</taxon>
        <taxon>Acetobacterales</taxon>
        <taxon>Roseomonadaceae</taxon>
        <taxon>Paracraurococcus</taxon>
    </lineage>
</organism>
<evidence type="ECO:0000256" key="1">
    <source>
        <dbReference type="SAM" id="MobiDB-lite"/>
    </source>
</evidence>